<dbReference type="AlphaFoldDB" id="A0A8D8R0J4"/>
<name>A0A8D8R0J4_9HEMI</name>
<keyword evidence="1" id="KW-1133">Transmembrane helix</keyword>
<evidence type="ECO:0000256" key="1">
    <source>
        <dbReference type="SAM" id="Phobius"/>
    </source>
</evidence>
<feature type="transmembrane region" description="Helical" evidence="1">
    <location>
        <begin position="12"/>
        <end position="35"/>
    </location>
</feature>
<accession>A0A8D8R0J4</accession>
<reference evidence="2" key="1">
    <citation type="submission" date="2021-05" db="EMBL/GenBank/DDBJ databases">
        <authorList>
            <person name="Alioto T."/>
            <person name="Alioto T."/>
            <person name="Gomez Garrido J."/>
        </authorList>
    </citation>
    <scope>NUCLEOTIDE SEQUENCE</scope>
</reference>
<dbReference type="EMBL" id="HBUF01120275">
    <property type="protein sequence ID" value="CAG6642010.1"/>
    <property type="molecule type" value="Transcribed_RNA"/>
</dbReference>
<feature type="transmembrane region" description="Helical" evidence="1">
    <location>
        <begin position="47"/>
        <end position="69"/>
    </location>
</feature>
<protein>
    <submittedName>
        <fullName evidence="2">Uncharacterized protein</fullName>
    </submittedName>
</protein>
<organism evidence="2">
    <name type="scientific">Cacopsylla melanoneura</name>
    <dbReference type="NCBI Taxonomy" id="428564"/>
    <lineage>
        <taxon>Eukaryota</taxon>
        <taxon>Metazoa</taxon>
        <taxon>Ecdysozoa</taxon>
        <taxon>Arthropoda</taxon>
        <taxon>Hexapoda</taxon>
        <taxon>Insecta</taxon>
        <taxon>Pterygota</taxon>
        <taxon>Neoptera</taxon>
        <taxon>Paraneoptera</taxon>
        <taxon>Hemiptera</taxon>
        <taxon>Sternorrhyncha</taxon>
        <taxon>Psylloidea</taxon>
        <taxon>Psyllidae</taxon>
        <taxon>Psyllinae</taxon>
        <taxon>Cacopsylla</taxon>
    </lineage>
</organism>
<keyword evidence="1" id="KW-0472">Membrane</keyword>
<sequence>MDWLILLYRKGGCSVFGSFVAAWLTILMAQGRWAWEPTSLRSVLKHFWLKQMFSILYPVYMMAIVLEMFTKMGNGQSCKHTFPKHSLCRSRCPVTPIRFPQLL</sequence>
<dbReference type="EMBL" id="HBUF01120277">
    <property type="protein sequence ID" value="CAG6642012.1"/>
    <property type="molecule type" value="Transcribed_RNA"/>
</dbReference>
<dbReference type="EMBL" id="HBUF01120276">
    <property type="protein sequence ID" value="CAG6642011.1"/>
    <property type="molecule type" value="Transcribed_RNA"/>
</dbReference>
<evidence type="ECO:0000313" key="2">
    <source>
        <dbReference type="EMBL" id="CAG6642010.1"/>
    </source>
</evidence>
<keyword evidence="1" id="KW-0812">Transmembrane</keyword>
<proteinExistence type="predicted"/>